<proteinExistence type="predicted"/>
<evidence type="ECO:0000259" key="1">
    <source>
        <dbReference type="SMART" id="SM00984"/>
    </source>
</evidence>
<accession>A0A6J7M523</accession>
<dbReference type="GO" id="GO:0051287">
    <property type="term" value="F:NAD binding"/>
    <property type="evidence" value="ECO:0007669"/>
    <property type="project" value="InterPro"/>
</dbReference>
<dbReference type="InterPro" id="IPR036220">
    <property type="entry name" value="UDP-Glc/GDP-Man_DH_C_sf"/>
</dbReference>
<dbReference type="AlphaFoldDB" id="A0A6J7M523"/>
<feature type="domain" description="UDP-glucose/GDP-mannose dehydrogenase C-terminal" evidence="1">
    <location>
        <begin position="120"/>
        <end position="219"/>
    </location>
</feature>
<dbReference type="Pfam" id="PF00984">
    <property type="entry name" value="UDPG_MGDP_dh"/>
    <property type="match status" value="1"/>
</dbReference>
<dbReference type="EMBL" id="CAFBNE010000248">
    <property type="protein sequence ID" value="CAB4974612.1"/>
    <property type="molecule type" value="Genomic_DNA"/>
</dbReference>
<gene>
    <name evidence="2" type="ORF">UFOPK3772_03626</name>
</gene>
<dbReference type="SUPFAM" id="SSF52413">
    <property type="entry name" value="UDP-glucose/GDP-mannose dehydrogenase C-terminal domain"/>
    <property type="match status" value="1"/>
</dbReference>
<evidence type="ECO:0000313" key="2">
    <source>
        <dbReference type="EMBL" id="CAB4974612.1"/>
    </source>
</evidence>
<dbReference type="Pfam" id="PF03720">
    <property type="entry name" value="UDPG_MGDP_dh_C"/>
    <property type="match status" value="1"/>
</dbReference>
<dbReference type="SMART" id="SM00984">
    <property type="entry name" value="UDPG_MGDP_dh_C"/>
    <property type="match status" value="1"/>
</dbReference>
<reference evidence="2" key="1">
    <citation type="submission" date="2020-05" db="EMBL/GenBank/DDBJ databases">
        <authorList>
            <person name="Chiriac C."/>
            <person name="Salcher M."/>
            <person name="Ghai R."/>
            <person name="Kavagutti S V."/>
        </authorList>
    </citation>
    <scope>NUCLEOTIDE SEQUENCE</scope>
</reference>
<protein>
    <submittedName>
        <fullName evidence="2">Unannotated protein</fullName>
    </submittedName>
</protein>
<organism evidence="2">
    <name type="scientific">freshwater metagenome</name>
    <dbReference type="NCBI Taxonomy" id="449393"/>
    <lineage>
        <taxon>unclassified sequences</taxon>
        <taxon>metagenomes</taxon>
        <taxon>ecological metagenomes</taxon>
    </lineage>
</organism>
<dbReference type="PANTHER" id="PTHR43750">
    <property type="entry name" value="UDP-GLUCOSE 6-DEHYDROGENASE TUAD"/>
    <property type="match status" value="1"/>
</dbReference>
<dbReference type="InterPro" id="IPR014026">
    <property type="entry name" value="UDP-Glc/GDP-Man_DH_dimer"/>
</dbReference>
<dbReference type="SUPFAM" id="SSF48179">
    <property type="entry name" value="6-phosphogluconate dehydrogenase C-terminal domain-like"/>
    <property type="match status" value="1"/>
</dbReference>
<dbReference type="Gene3D" id="3.40.50.720">
    <property type="entry name" value="NAD(P)-binding Rossmann-like Domain"/>
    <property type="match status" value="1"/>
</dbReference>
<dbReference type="GO" id="GO:0016616">
    <property type="term" value="F:oxidoreductase activity, acting on the CH-OH group of donors, NAD or NADP as acceptor"/>
    <property type="evidence" value="ECO:0007669"/>
    <property type="project" value="InterPro"/>
</dbReference>
<dbReference type="InterPro" id="IPR008927">
    <property type="entry name" value="6-PGluconate_DH-like_C_sf"/>
</dbReference>
<name>A0A6J7M523_9ZZZZ</name>
<dbReference type="Gene3D" id="1.20.5.100">
    <property type="entry name" value="Cytochrome c1, transmembrane anchor, C-terminal"/>
    <property type="match status" value="1"/>
</dbReference>
<dbReference type="InterPro" id="IPR014027">
    <property type="entry name" value="UDP-Glc/GDP-Man_DH_C"/>
</dbReference>
<sequence>MSYESAELTKLAANYILSASITAANSLADLAPRLGANWQQMEPALRADQRIGAKAYITAGLGIGGANLTRDLHGIKAMADELGADSSFTSTMLGHSSYMRDWMLRAIAGVRRDTRIGRLCVLGLAYKPGTQSTRGGAGIDLVATFEQVIDVVVHDPAVTMPPRPAGSRAVQVAAAREAMEGAQVIALATPWPEYAREVQAFLATSPETIVIDPYRLVDRGWALSPLTRIIQLGVSDA</sequence>
<dbReference type="PANTHER" id="PTHR43750:SF3">
    <property type="entry name" value="UDP-GLUCOSE 6-DEHYDROGENASE TUAD"/>
    <property type="match status" value="1"/>
</dbReference>